<evidence type="ECO:0000256" key="6">
    <source>
        <dbReference type="SAM" id="Phobius"/>
    </source>
</evidence>
<comment type="subcellular location">
    <subcellularLocation>
        <location evidence="1">Cell membrane</location>
        <topology evidence="1">Multi-pass membrane protein</topology>
    </subcellularLocation>
</comment>
<dbReference type="CDD" id="cd17345">
    <property type="entry name" value="MFS_GlpT"/>
    <property type="match status" value="1"/>
</dbReference>
<feature type="transmembrane region" description="Helical" evidence="6">
    <location>
        <begin position="85"/>
        <end position="103"/>
    </location>
</feature>
<dbReference type="InterPro" id="IPR036259">
    <property type="entry name" value="MFS_trans_sf"/>
</dbReference>
<dbReference type="GO" id="GO:0061513">
    <property type="term" value="F:glucose 6-phosphate:phosphate antiporter activity"/>
    <property type="evidence" value="ECO:0007669"/>
    <property type="project" value="TreeGrafter"/>
</dbReference>
<dbReference type="eggNOG" id="COG2271">
    <property type="taxonomic scope" value="Bacteria"/>
</dbReference>
<dbReference type="PANTHER" id="PTHR43826">
    <property type="entry name" value="GLUCOSE-6-PHOSPHATE EXCHANGER SLC37A4"/>
    <property type="match status" value="1"/>
</dbReference>
<feature type="transmembrane region" description="Helical" evidence="6">
    <location>
        <begin position="54"/>
        <end position="73"/>
    </location>
</feature>
<feature type="transmembrane region" description="Helical" evidence="6">
    <location>
        <begin position="109"/>
        <end position="132"/>
    </location>
</feature>
<accession>E2ZBK4</accession>
<evidence type="ECO:0000313" key="9">
    <source>
        <dbReference type="Proteomes" id="UP000003195"/>
    </source>
</evidence>
<comment type="caution">
    <text evidence="8">The sequence shown here is derived from an EMBL/GenBank/DDBJ whole genome shotgun (WGS) entry which is preliminary data.</text>
</comment>
<dbReference type="EMBL" id="AECS01000036">
    <property type="protein sequence ID" value="EFQ04232.1"/>
    <property type="molecule type" value="Genomic_DNA"/>
</dbReference>
<sequence length="439" mass="48869">MSAQVNAELVKQFNRFKFQSLCGIFIGYAAYYIVRNNFIFSTPYLMGELGLSKSEIGLLTSCMLITYGLSKGFMSMLADKSNPKYFMALGLILCILVNIAMGFTTSFYLFVLLVVSLGLFQGMGVGPSIITVGHWFPRSERGRASTTWNVSHNLGGGLVSPLVGAALSYIGTEHWRIAAYLVPAMAALVCVLLVLYLVKKRPVEEGFPPVEEVFHEESVNTKVMKNSDEKPKDMSAFKIFYEYVFKNANSWYLVLIDIFTYMVRFGMITWIPLYLLTEKGLTRGEMGFAFMLFEWAAIPSTLLAGWLVDKYFKGRVMMLPIYCLVVIFACVFGYMSSTSIAAITVFATITGCLIYVPQSMVAVQAMEVIPSFALGSAVGLRGFMSYIVGSSMGTTLFGFVVDHWGWNSGFYLIMVGVVVCLFSCYLSNRGVQKIYRKDA</sequence>
<feature type="transmembrane region" description="Helical" evidence="6">
    <location>
        <begin position="368"/>
        <end position="388"/>
    </location>
</feature>
<dbReference type="Gene3D" id="1.20.1250.20">
    <property type="entry name" value="MFS general substrate transporter like domains"/>
    <property type="match status" value="2"/>
</dbReference>
<keyword evidence="4 6" id="KW-1133">Transmembrane helix</keyword>
<keyword evidence="5 6" id="KW-0472">Membrane</keyword>
<dbReference type="PANTHER" id="PTHR43826:SF6">
    <property type="entry name" value="GLYCEROL-3-PHOSPHATE TRANSPORTER"/>
    <property type="match status" value="1"/>
</dbReference>
<keyword evidence="2" id="KW-0813">Transport</keyword>
<evidence type="ECO:0000259" key="7">
    <source>
        <dbReference type="PROSITE" id="PS50850"/>
    </source>
</evidence>
<dbReference type="STRING" id="706434.HMPREF9429_00834"/>
<protein>
    <submittedName>
        <fullName evidence="8">Transporter, major facilitator family protein</fullName>
    </submittedName>
</protein>
<evidence type="ECO:0000256" key="2">
    <source>
        <dbReference type="ARBA" id="ARBA00022448"/>
    </source>
</evidence>
<dbReference type="InterPro" id="IPR011701">
    <property type="entry name" value="MFS"/>
</dbReference>
<dbReference type="Pfam" id="PF07690">
    <property type="entry name" value="MFS_1"/>
    <property type="match status" value="1"/>
</dbReference>
<feature type="transmembrane region" description="Helical" evidence="6">
    <location>
        <begin position="288"/>
        <end position="308"/>
    </location>
</feature>
<feature type="transmembrane region" description="Helical" evidence="6">
    <location>
        <begin position="340"/>
        <end position="356"/>
    </location>
</feature>
<dbReference type="Proteomes" id="UP000003195">
    <property type="component" value="Unassembled WGS sequence"/>
</dbReference>
<feature type="transmembrane region" description="Helical" evidence="6">
    <location>
        <begin position="408"/>
        <end position="427"/>
    </location>
</feature>
<dbReference type="InterPro" id="IPR051337">
    <property type="entry name" value="OPA_Antiporter"/>
</dbReference>
<dbReference type="AlphaFoldDB" id="E2ZBK4"/>
<evidence type="ECO:0000256" key="4">
    <source>
        <dbReference type="ARBA" id="ARBA00022989"/>
    </source>
</evidence>
<dbReference type="InterPro" id="IPR000849">
    <property type="entry name" value="Sugar_P_transporter"/>
</dbReference>
<gene>
    <name evidence="8" type="ORF">HMPREF9429_00834</name>
</gene>
<dbReference type="PIRSF" id="PIRSF002808">
    <property type="entry name" value="Hexose_phosphate_transp"/>
    <property type="match status" value="1"/>
</dbReference>
<dbReference type="PROSITE" id="PS50850">
    <property type="entry name" value="MFS"/>
    <property type="match status" value="1"/>
</dbReference>
<dbReference type="InterPro" id="IPR020846">
    <property type="entry name" value="MFS_dom"/>
</dbReference>
<feature type="transmembrane region" description="Helical" evidence="6">
    <location>
        <begin position="16"/>
        <end position="34"/>
    </location>
</feature>
<keyword evidence="9" id="KW-1185">Reference proteome</keyword>
<organism evidence="8 9">
    <name type="scientific">Megasphaera micronuciformis F0359</name>
    <dbReference type="NCBI Taxonomy" id="706434"/>
    <lineage>
        <taxon>Bacteria</taxon>
        <taxon>Bacillati</taxon>
        <taxon>Bacillota</taxon>
        <taxon>Negativicutes</taxon>
        <taxon>Veillonellales</taxon>
        <taxon>Veillonellaceae</taxon>
        <taxon>Megasphaera</taxon>
    </lineage>
</organism>
<feature type="transmembrane region" description="Helical" evidence="6">
    <location>
        <begin position="177"/>
        <end position="198"/>
    </location>
</feature>
<dbReference type="GO" id="GO:0035435">
    <property type="term" value="P:phosphate ion transmembrane transport"/>
    <property type="evidence" value="ECO:0007669"/>
    <property type="project" value="TreeGrafter"/>
</dbReference>
<dbReference type="GO" id="GO:0005886">
    <property type="term" value="C:plasma membrane"/>
    <property type="evidence" value="ECO:0007669"/>
    <property type="project" value="UniProtKB-SubCell"/>
</dbReference>
<feature type="transmembrane region" description="Helical" evidence="6">
    <location>
        <begin position="153"/>
        <end position="171"/>
    </location>
</feature>
<name>E2ZBK4_9FIRM</name>
<keyword evidence="3 6" id="KW-0812">Transmembrane</keyword>
<dbReference type="OrthoDB" id="9766638at2"/>
<feature type="domain" description="Major facilitator superfamily (MFS) profile" evidence="7">
    <location>
        <begin position="15"/>
        <end position="432"/>
    </location>
</feature>
<evidence type="ECO:0000256" key="1">
    <source>
        <dbReference type="ARBA" id="ARBA00004651"/>
    </source>
</evidence>
<dbReference type="RefSeq" id="WP_006941856.1">
    <property type="nucleotide sequence ID" value="NZ_GL538208.1"/>
</dbReference>
<dbReference type="HOGENOM" id="CLU_001265_31_0_9"/>
<evidence type="ECO:0000256" key="5">
    <source>
        <dbReference type="ARBA" id="ARBA00023136"/>
    </source>
</evidence>
<feature type="transmembrane region" description="Helical" evidence="6">
    <location>
        <begin position="251"/>
        <end position="276"/>
    </location>
</feature>
<reference evidence="8 9" key="1">
    <citation type="submission" date="2010-08" db="EMBL/GenBank/DDBJ databases">
        <authorList>
            <person name="Weinstock G."/>
            <person name="Sodergren E."/>
            <person name="Clifton S."/>
            <person name="Fulton L."/>
            <person name="Fulton B."/>
            <person name="Courtney L."/>
            <person name="Fronick C."/>
            <person name="Harrison M."/>
            <person name="Strong C."/>
            <person name="Farmer C."/>
            <person name="Delahaunty K."/>
            <person name="Markovic C."/>
            <person name="Hall O."/>
            <person name="Minx P."/>
            <person name="Tomlinson C."/>
            <person name="Mitreva M."/>
            <person name="Hou S."/>
            <person name="Chen J."/>
            <person name="Wollam A."/>
            <person name="Pepin K.H."/>
            <person name="Johnson M."/>
            <person name="Bhonagiri V."/>
            <person name="Zhang X."/>
            <person name="Suruliraj S."/>
            <person name="Warren W."/>
            <person name="Chinwalla A."/>
            <person name="Mardis E.R."/>
            <person name="Wilson R.K."/>
        </authorList>
    </citation>
    <scope>NUCLEOTIDE SEQUENCE [LARGE SCALE GENOMIC DNA]</scope>
    <source>
        <strain evidence="8 9">F0359</strain>
    </source>
</reference>
<feature type="transmembrane region" description="Helical" evidence="6">
    <location>
        <begin position="315"/>
        <end position="334"/>
    </location>
</feature>
<evidence type="ECO:0000256" key="3">
    <source>
        <dbReference type="ARBA" id="ARBA00022692"/>
    </source>
</evidence>
<dbReference type="SUPFAM" id="SSF103473">
    <property type="entry name" value="MFS general substrate transporter"/>
    <property type="match status" value="1"/>
</dbReference>
<evidence type="ECO:0000313" key="8">
    <source>
        <dbReference type="EMBL" id="EFQ04232.1"/>
    </source>
</evidence>
<proteinExistence type="predicted"/>